<evidence type="ECO:0000313" key="3">
    <source>
        <dbReference type="EMBL" id="KUM50736.1"/>
    </source>
</evidence>
<geneLocation type="mitochondrion" evidence="2"/>
<evidence type="ECO:0000313" key="2">
    <source>
        <dbReference type="EMBL" id="KUM49962.1"/>
    </source>
</evidence>
<comment type="caution">
    <text evidence="2">The sequence shown here is derived from an EMBL/GenBank/DDBJ whole genome shotgun (WGS) entry which is preliminary data.</text>
</comment>
<reference evidence="2" key="1">
    <citation type="journal article" date="2015" name="Genome Biol. Evol.">
        <title>Organellar Genomes of White Spruce (Picea glauca): Assembly and Annotation.</title>
        <authorList>
            <person name="Jackman S.D."/>
            <person name="Warren R.L."/>
            <person name="Gibb E.A."/>
            <person name="Vandervalk B.P."/>
            <person name="Mohamadi H."/>
            <person name="Chu J."/>
            <person name="Raymond A."/>
            <person name="Pleasance S."/>
            <person name="Coope R."/>
            <person name="Wildung M.R."/>
            <person name="Ritland C.E."/>
            <person name="Bousquet J."/>
            <person name="Jones S.J."/>
            <person name="Bohlmann J."/>
            <person name="Birol I."/>
        </authorList>
    </citation>
    <scope>NUCLEOTIDE SEQUENCE [LARGE SCALE GENOMIC DNA]</scope>
    <source>
        <tissue evidence="2">Flushing bud</tissue>
    </source>
</reference>
<name>A0A101M313_PICGL</name>
<keyword evidence="1" id="KW-0732">Signal</keyword>
<feature type="chain" id="PRO_5011870856" evidence="1">
    <location>
        <begin position="24"/>
        <end position="59"/>
    </location>
</feature>
<evidence type="ECO:0000256" key="1">
    <source>
        <dbReference type="SAM" id="SignalP"/>
    </source>
</evidence>
<keyword evidence="2" id="KW-0496">Mitochondrion</keyword>
<organism evidence="2">
    <name type="scientific">Picea glauca</name>
    <name type="common">White spruce</name>
    <name type="synonym">Pinus glauca</name>
    <dbReference type="NCBI Taxonomy" id="3330"/>
    <lineage>
        <taxon>Eukaryota</taxon>
        <taxon>Viridiplantae</taxon>
        <taxon>Streptophyta</taxon>
        <taxon>Embryophyta</taxon>
        <taxon>Tracheophyta</taxon>
        <taxon>Spermatophyta</taxon>
        <taxon>Pinopsida</taxon>
        <taxon>Pinidae</taxon>
        <taxon>Conifers I</taxon>
        <taxon>Pinales</taxon>
        <taxon>Pinaceae</taxon>
        <taxon>Picea</taxon>
    </lineage>
</organism>
<dbReference type="EMBL" id="LKAM01000001">
    <property type="protein sequence ID" value="KUM50736.1"/>
    <property type="molecule type" value="Genomic_DNA"/>
</dbReference>
<feature type="signal peptide" evidence="1">
    <location>
        <begin position="1"/>
        <end position="23"/>
    </location>
</feature>
<dbReference type="AlphaFoldDB" id="A0A101M313"/>
<proteinExistence type="predicted"/>
<protein>
    <submittedName>
        <fullName evidence="2">Uncharacterized protein</fullName>
    </submittedName>
</protein>
<sequence>MFPWIQSVLIALPMRISFRWCWCDGTFLMISILGSPQFRGGSDDLWNQSVMIDRPRTFE</sequence>
<accession>A0A101M313</accession>
<gene>
    <name evidence="2" type="ORF">ABT39_MTgene3190</name>
    <name evidence="3" type="ORF">ABT39_MTgene580</name>
</gene>
<dbReference type="EMBL" id="LKAM01000002">
    <property type="protein sequence ID" value="KUM49962.1"/>
    <property type="molecule type" value="Genomic_DNA"/>
</dbReference>